<dbReference type="InterPro" id="IPR041033">
    <property type="entry name" value="SpaA_PFL_dom_1"/>
</dbReference>
<feature type="domain" description="VWFA" evidence="2">
    <location>
        <begin position="202"/>
        <end position="476"/>
    </location>
</feature>
<organism evidence="3 4">
    <name type="scientific">Enterococcus viikkiensis</name>
    <dbReference type="NCBI Taxonomy" id="930854"/>
    <lineage>
        <taxon>Bacteria</taxon>
        <taxon>Bacillati</taxon>
        <taxon>Bacillota</taxon>
        <taxon>Bacilli</taxon>
        <taxon>Lactobacillales</taxon>
        <taxon>Enterococcaceae</taxon>
        <taxon>Enterococcus</taxon>
    </lineage>
</organism>
<keyword evidence="1" id="KW-0472">Membrane</keyword>
<dbReference type="Gene3D" id="2.60.40.2110">
    <property type="match status" value="1"/>
</dbReference>
<dbReference type="SUPFAM" id="SSF53300">
    <property type="entry name" value="vWA-like"/>
    <property type="match status" value="1"/>
</dbReference>
<name>A0ABU3FNS8_9ENTE</name>
<proteinExistence type="predicted"/>
<evidence type="ECO:0000313" key="4">
    <source>
        <dbReference type="Proteomes" id="UP001265301"/>
    </source>
</evidence>
<dbReference type="Pfam" id="PF21426">
    <property type="entry name" value="GBS104-like_Ig"/>
    <property type="match status" value="1"/>
</dbReference>
<dbReference type="Proteomes" id="UP001265301">
    <property type="component" value="Unassembled WGS sequence"/>
</dbReference>
<gene>
    <name evidence="3" type="ORF">P7H59_03975</name>
</gene>
<dbReference type="Gene3D" id="3.40.50.410">
    <property type="entry name" value="von Willebrand factor, type A domain"/>
    <property type="match status" value="1"/>
</dbReference>
<dbReference type="InterPro" id="IPR002035">
    <property type="entry name" value="VWF_A"/>
</dbReference>
<dbReference type="EMBL" id="JARQBN010000005">
    <property type="protein sequence ID" value="MDT2827610.1"/>
    <property type="molecule type" value="Genomic_DNA"/>
</dbReference>
<dbReference type="SUPFAM" id="SSF49478">
    <property type="entry name" value="Cna protein B-type domain"/>
    <property type="match status" value="1"/>
</dbReference>
<sequence length="944" mass="104542">MIFPVEVTHLQLQLQKDEKNDRSFSTTNVRIESTKASMGRADEVIKNRLPSELTGPYELSFDPLPEKTIATADSVYDEVSDQRFRPSVGNTITNSYVNLAPSYSESNGIIPDHSWQPIGQTNVMNYQGGDSTDRSSHWDKQADWDVSNDQHNLIKNGYIRYGKYSSDPEIALRKYAQQTSTKNQFKVRLNVKGKKSFDPGVDIVIAIDNSGSMNNYGTSSVQRKARASSALKLLINELKKVQDPSQKNLRVGALSFSDYSGGLDNDETPLSNNPNDWTKFADNYANSMSIGRTFTQRALIEARDIFNDSPAKPGEVRKKMMFVLTDGAPNKSWTPTLVQPDTSIYYDSLYVSKSTSGAPNYLGGTDLGGGDLTKITPKGFQVGAYTIKSHLTTTNSIAKDIKNEGIEIHTMAVGITAPTNKSEHSRTELIEGIRRMASKKVRATNGEEEYFFNDVSDNDDLSSVIQEWYLSVIEAVSNGELIDPLGDKVELVGTPSIKQVSNGAPTISKMPSRDTSSSKIVKYTGIHLSQGQEIEIDYTIKLKNGYEGGKWYQANKRTTLTPTPGVTNDVLDFGVPSIRGEVESFSVPVEKKWIDTFKNKANYWELRPSEVRAVLQKKHSSATSWTIVDTLSLSPSNNWKNTFTNVKNETDAIYRVIEDPVVRGYKTSYNLTSFTKEILGTQTITITNTLKTTDIKFNKVMQDGETPFPIGEDRPAFTLTSKKSGDTIYADREPDSEGQVNYTDLPVGSYFVTKSHIPKGYVKSPDFEITIEENGAENLVAQLNGSTNPFVVINRLKSYSLDVEKIDTEGESLLGASFELSGPDGYLKKINSEVIFSFADLKPGEYHLKETKAPSGYSRLKETIVIMISIDGKITVSENERVTSNIDLANNKISLRVRNDMMGQLPSTGGAGTKRLALIAFVLMGGATLIAGLYIIISNRKKYN</sequence>
<comment type="caution">
    <text evidence="3">The sequence shown here is derived from an EMBL/GenBank/DDBJ whole genome shotgun (WGS) entry which is preliminary data.</text>
</comment>
<keyword evidence="4" id="KW-1185">Reference proteome</keyword>
<dbReference type="InterPro" id="IPR049319">
    <property type="entry name" value="GBS104-like_Ig"/>
</dbReference>
<accession>A0ABU3FNS8</accession>
<dbReference type="Gene3D" id="2.60.40.1140">
    <property type="entry name" value="Collagen-binding surface protein Cna, B-type domain"/>
    <property type="match status" value="1"/>
</dbReference>
<dbReference type="PROSITE" id="PS50234">
    <property type="entry name" value="VWFA"/>
    <property type="match status" value="1"/>
</dbReference>
<evidence type="ECO:0000256" key="1">
    <source>
        <dbReference type="SAM" id="Phobius"/>
    </source>
</evidence>
<dbReference type="CDD" id="cd00198">
    <property type="entry name" value="vWFA"/>
    <property type="match status" value="1"/>
</dbReference>
<dbReference type="Gene3D" id="2.60.40.10">
    <property type="entry name" value="Immunoglobulins"/>
    <property type="match status" value="2"/>
</dbReference>
<protein>
    <submittedName>
        <fullName evidence="3">SpaA isopeptide-forming pilin-related protein</fullName>
    </submittedName>
</protein>
<dbReference type="InterPro" id="IPR013783">
    <property type="entry name" value="Ig-like_fold"/>
</dbReference>
<feature type="transmembrane region" description="Helical" evidence="1">
    <location>
        <begin position="916"/>
        <end position="937"/>
    </location>
</feature>
<evidence type="ECO:0000259" key="2">
    <source>
        <dbReference type="PROSITE" id="PS50234"/>
    </source>
</evidence>
<dbReference type="RefSeq" id="WP_311818696.1">
    <property type="nucleotide sequence ID" value="NZ_JARQBN010000005.1"/>
</dbReference>
<dbReference type="Pfam" id="PF13519">
    <property type="entry name" value="VWA_2"/>
    <property type="match status" value="1"/>
</dbReference>
<dbReference type="InterPro" id="IPR036465">
    <property type="entry name" value="vWFA_dom_sf"/>
</dbReference>
<keyword evidence="1" id="KW-0812">Transmembrane</keyword>
<reference evidence="3 4" key="1">
    <citation type="submission" date="2023-03" db="EMBL/GenBank/DDBJ databases">
        <authorList>
            <person name="Shen W."/>
            <person name="Cai J."/>
        </authorList>
    </citation>
    <scope>NUCLEOTIDE SEQUENCE [LARGE SCALE GENOMIC DNA]</scope>
    <source>
        <strain evidence="3 4">B101</strain>
    </source>
</reference>
<keyword evidence="1" id="KW-1133">Transmembrane helix</keyword>
<evidence type="ECO:0000313" key="3">
    <source>
        <dbReference type="EMBL" id="MDT2827610.1"/>
    </source>
</evidence>
<dbReference type="SMART" id="SM00327">
    <property type="entry name" value="VWA"/>
    <property type="match status" value="1"/>
</dbReference>
<dbReference type="Pfam" id="PF17802">
    <property type="entry name" value="SpaA"/>
    <property type="match status" value="2"/>
</dbReference>